<feature type="transmembrane region" description="Helical" evidence="1">
    <location>
        <begin position="20"/>
        <end position="37"/>
    </location>
</feature>
<proteinExistence type="predicted"/>
<feature type="transmembrane region" description="Helical" evidence="1">
    <location>
        <begin position="169"/>
        <end position="197"/>
    </location>
</feature>
<keyword evidence="1" id="KW-0812">Transmembrane</keyword>
<reference evidence="2" key="1">
    <citation type="journal article" date="2019" name="MBio">
        <title>Virus Genomes from Deep Sea Sediments Expand the Ocean Megavirome and Support Independent Origins of Viral Gigantism.</title>
        <authorList>
            <person name="Backstrom D."/>
            <person name="Yutin N."/>
            <person name="Jorgensen S.L."/>
            <person name="Dharamshi J."/>
            <person name="Homa F."/>
            <person name="Zaremba-Niedwiedzka K."/>
            <person name="Spang A."/>
            <person name="Wolf Y.I."/>
            <person name="Koonin E.V."/>
            <person name="Ettema T.J."/>
        </authorList>
    </citation>
    <scope>NUCLEOTIDE SEQUENCE</scope>
</reference>
<evidence type="ECO:0000313" key="2">
    <source>
        <dbReference type="EMBL" id="QBK86908.1"/>
    </source>
</evidence>
<dbReference type="EMBL" id="MK500338">
    <property type="protein sequence ID" value="QBK86908.1"/>
    <property type="molecule type" value="Genomic_DNA"/>
</dbReference>
<protein>
    <submittedName>
        <fullName evidence="2">Uncharacterized protein</fullName>
    </submittedName>
</protein>
<feature type="transmembrane region" description="Helical" evidence="1">
    <location>
        <begin position="140"/>
        <end position="157"/>
    </location>
</feature>
<organism evidence="2">
    <name type="scientific">Marseillevirus LCMAC103</name>
    <dbReference type="NCBI Taxonomy" id="2506604"/>
    <lineage>
        <taxon>Viruses</taxon>
        <taxon>Varidnaviria</taxon>
        <taxon>Bamfordvirae</taxon>
        <taxon>Nucleocytoviricota</taxon>
        <taxon>Megaviricetes</taxon>
        <taxon>Pimascovirales</taxon>
        <taxon>Pimascovirales incertae sedis</taxon>
        <taxon>Marseilleviridae</taxon>
    </lineage>
</organism>
<accession>A0A481YUQ2</accession>
<keyword evidence="1" id="KW-0472">Membrane</keyword>
<gene>
    <name evidence="2" type="ORF">LCMAC103_02460</name>
</gene>
<sequence length="219" mass="22962">MIEIETFPLRAPLGGHLEKMVVGSVAATSLVALALALKTSFCSARHVQAFAAQTAATCLALFFDPAWNERRVWRAAVVLAGMGLADLGSTVDSAAQMWAARRGLSSAEGSQKGLAPPGSWYSAAWAASTATLLVPVARPYVAALVALTTVCAASVCFRSRTPWGLQASVGALLVARFAVHAGFSLAFYGGVLCAFLLRHDVNKYVLWTGFSAAHAFLST</sequence>
<keyword evidence="1" id="KW-1133">Transmembrane helix</keyword>
<evidence type="ECO:0000256" key="1">
    <source>
        <dbReference type="SAM" id="Phobius"/>
    </source>
</evidence>
<name>A0A481YUQ2_9VIRU</name>